<dbReference type="EMBL" id="PEBD01000010">
    <property type="protein sequence ID" value="PHV65751.1"/>
    <property type="molecule type" value="Genomic_DNA"/>
</dbReference>
<dbReference type="RefSeq" id="WP_099384073.1">
    <property type="nucleotide sequence ID" value="NZ_PEBD01000010.1"/>
</dbReference>
<evidence type="ECO:0000313" key="3">
    <source>
        <dbReference type="Proteomes" id="UP000225108"/>
    </source>
</evidence>
<dbReference type="InterPro" id="IPR000845">
    <property type="entry name" value="Nucleoside_phosphorylase_d"/>
</dbReference>
<keyword evidence="2" id="KW-0326">Glycosidase</keyword>
<dbReference type="Proteomes" id="UP000225108">
    <property type="component" value="Unassembled WGS sequence"/>
</dbReference>
<gene>
    <name evidence="2" type="ORF">CSW57_18730</name>
</gene>
<name>A0A2G3PIW9_WILMA</name>
<dbReference type="SUPFAM" id="SSF53167">
    <property type="entry name" value="Purine and uridine phosphorylases"/>
    <property type="match status" value="1"/>
</dbReference>
<sequence>MSNILVVSATRSEAAHVPAELPLLICGIGKVAASIAVTRSLAAHPDPASVTVINVGTAGALRPSTAGLYVPSVVHQHDISSAALTAMGYPVVDRIELPDGDGSELATGDTFVADPAHRDALAHRAALVDMEGFAIARAAGEFGALCRLVKVVSDEADAQAMDWPARVDAVAGLLGDWLRTHVADAC</sequence>
<proteinExistence type="predicted"/>
<dbReference type="Gene3D" id="3.40.50.1580">
    <property type="entry name" value="Nucleoside phosphorylase domain"/>
    <property type="match status" value="1"/>
</dbReference>
<protein>
    <submittedName>
        <fullName evidence="2">Nucleosidase</fullName>
        <ecNumber evidence="2">3.2.2.1</ecNumber>
    </submittedName>
</protein>
<organism evidence="2 3">
    <name type="scientific">Williamsia marianensis</name>
    <dbReference type="NCBI Taxonomy" id="85044"/>
    <lineage>
        <taxon>Bacteria</taxon>
        <taxon>Bacillati</taxon>
        <taxon>Actinomycetota</taxon>
        <taxon>Actinomycetes</taxon>
        <taxon>Mycobacteriales</taxon>
        <taxon>Nocardiaceae</taxon>
        <taxon>Williamsia</taxon>
    </lineage>
</organism>
<dbReference type="GO" id="GO:0008477">
    <property type="term" value="F:purine nucleosidase activity"/>
    <property type="evidence" value="ECO:0007669"/>
    <property type="project" value="UniProtKB-EC"/>
</dbReference>
<dbReference type="AlphaFoldDB" id="A0A2G3PIW9"/>
<dbReference type="InterPro" id="IPR035994">
    <property type="entry name" value="Nucleoside_phosphorylase_sf"/>
</dbReference>
<evidence type="ECO:0000259" key="1">
    <source>
        <dbReference type="Pfam" id="PF01048"/>
    </source>
</evidence>
<evidence type="ECO:0000313" key="2">
    <source>
        <dbReference type="EMBL" id="PHV65751.1"/>
    </source>
</evidence>
<dbReference type="EC" id="3.2.2.1" evidence="2"/>
<dbReference type="NCBIfam" id="NF004168">
    <property type="entry name" value="PRK05634.1"/>
    <property type="match status" value="1"/>
</dbReference>
<accession>A0A2G3PIW9</accession>
<comment type="caution">
    <text evidence="2">The sequence shown here is derived from an EMBL/GenBank/DDBJ whole genome shotgun (WGS) entry which is preliminary data.</text>
</comment>
<feature type="domain" description="Nucleoside phosphorylase" evidence="1">
    <location>
        <begin position="106"/>
        <end position="159"/>
    </location>
</feature>
<dbReference type="Pfam" id="PF01048">
    <property type="entry name" value="PNP_UDP_1"/>
    <property type="match status" value="1"/>
</dbReference>
<keyword evidence="2" id="KW-0378">Hydrolase</keyword>
<dbReference type="GO" id="GO:0009116">
    <property type="term" value="P:nucleoside metabolic process"/>
    <property type="evidence" value="ECO:0007669"/>
    <property type="project" value="InterPro"/>
</dbReference>
<reference evidence="2 3" key="1">
    <citation type="submission" date="2017-10" db="EMBL/GenBank/DDBJ databases">
        <title>The draft genome sequence of Williamsia sp. BULT 1.1 isolated from the semi-arid grassland soils from South Africa.</title>
        <authorList>
            <person name="Kabwe M.H."/>
            <person name="Govender N."/>
            <person name="Mutseka Lunga P."/>
            <person name="Vikram S."/>
            <person name="Makhalanyane T.P."/>
        </authorList>
    </citation>
    <scope>NUCLEOTIDE SEQUENCE [LARGE SCALE GENOMIC DNA]</scope>
    <source>
        <strain evidence="2 3">BULT 1.1</strain>
    </source>
</reference>